<dbReference type="GO" id="GO:0006364">
    <property type="term" value="P:rRNA processing"/>
    <property type="evidence" value="ECO:0007669"/>
    <property type="project" value="TreeGrafter"/>
</dbReference>
<protein>
    <recommendedName>
        <fullName evidence="4">Pre-rRNA-processing protein RIX1 N-terminal domain-containing protein</fullName>
    </recommendedName>
</protein>
<dbReference type="OrthoDB" id="20900at2759"/>
<dbReference type="STRING" id="1054147.F4Q600"/>
<dbReference type="AlphaFoldDB" id="F4Q600"/>
<accession>F4Q600</accession>
<feature type="compositionally biased region" description="Low complexity" evidence="1">
    <location>
        <begin position="830"/>
        <end position="843"/>
    </location>
</feature>
<feature type="region of interest" description="Disordered" evidence="1">
    <location>
        <begin position="1"/>
        <end position="50"/>
    </location>
</feature>
<dbReference type="PANTHER" id="PTHR34105">
    <property type="entry name" value="PROLINE-, GLUTAMIC ACID- AND LEUCINE-RICH PROTEIN 1"/>
    <property type="match status" value="1"/>
</dbReference>
<dbReference type="InterPro" id="IPR016024">
    <property type="entry name" value="ARM-type_fold"/>
</dbReference>
<feature type="compositionally biased region" description="Acidic residues" evidence="1">
    <location>
        <begin position="746"/>
        <end position="773"/>
    </location>
</feature>
<reference evidence="3" key="1">
    <citation type="journal article" date="2011" name="Genome Res.">
        <title>Phylogeny-wide analysis of social amoeba genomes highlights ancient origins for complex intercellular communication.</title>
        <authorList>
            <person name="Heidel A.J."/>
            <person name="Lawal H.M."/>
            <person name="Felder M."/>
            <person name="Schilde C."/>
            <person name="Helps N.R."/>
            <person name="Tunggal B."/>
            <person name="Rivero F."/>
            <person name="John U."/>
            <person name="Schleicher M."/>
            <person name="Eichinger L."/>
            <person name="Platzer M."/>
            <person name="Noegel A.A."/>
            <person name="Schaap P."/>
            <person name="Gloeckner G."/>
        </authorList>
    </citation>
    <scope>NUCLEOTIDE SEQUENCE [LARGE SCALE GENOMIC DNA]</scope>
    <source>
        <strain evidence="3">SH3</strain>
    </source>
</reference>
<feature type="compositionally biased region" description="Acidic residues" evidence="1">
    <location>
        <begin position="844"/>
        <end position="866"/>
    </location>
</feature>
<dbReference type="SUPFAM" id="SSF48371">
    <property type="entry name" value="ARM repeat"/>
    <property type="match status" value="1"/>
</dbReference>
<sequence length="866" mass="95558">MAPTATKKQQQNNANNNNKNKRPVETTPTINKVKKVKSSNTSTSTSTKTTTFDQIPKIQNNLEIIKDIIDQYFESSQQQSISITKDIESTIVQLLHHNQCLCKVLNVKENNKIALKWVQSIASMIRNKEDKNVSLFGLTMLVETIRIANYELMVEYQNQWCTLLTEAATDATRKGTAAADKYQLVMVAMSLLVDKSALWNDTRRSITSNNTINSFITSATAPFTNTTNATNTTNTTSSSNAEKLSGVLAICSFIDSLDASIKPFVGRLEVIAYSLLFGSDSQLSEAATSLISRLPKCIGVSAADIYWGVSLNKIITSMDVSVDRLFKGIPSDKSNLVQSRVVLLPKNAATGAIEGNDQLNAHLTHLINIATPALPTTPSQITEQETRSFQNLTSCLSSILTTSTLTACQLPIDRIIKLISRILNIGFTQISSNPYNDFTLIQQVSIITKLHCSSYQLLSILFKVLRKAMVPFIKTLSSTLLRPLRVMESYTNLKIQKDLFETIKDAIEAIGASCSDSLAVPLVPILLKQILPYIPEQQQAAIQEKKTKKKGAQPEAQMTGPAQQQTVGNVDATKIHDGSDHQLRVSALQVLESLLINAGSLLGSSVRTQIDSTIVSLVMHCQTLLVKKLIFVNSSYQCDTYRSLLYSCMLQLAIKPISGIPPVLPYTIRLMSNGASTDNSPQVRSTCIQGVSICESIIHPQCPNLQAPTIHSNLSSLKKSINQYQLENNNSNNNNNHFFNQQQQEQEIDQVEQDEQESGSDEESGSVSDDDEKLDISLNDIDDEDEEDEEEEEETIISTTSKTTTTTTSGMKSGLFNDLSFNSATSASSKNNNNKKQQQQQQDISEDEDEDLDFDIVDESPSEDEN</sequence>
<dbReference type="KEGG" id="dfa:DFA_08404"/>
<evidence type="ECO:0000256" key="1">
    <source>
        <dbReference type="SAM" id="MobiDB-lite"/>
    </source>
</evidence>
<dbReference type="EMBL" id="GL883021">
    <property type="protein sequence ID" value="EGG17409.1"/>
    <property type="molecule type" value="Genomic_DNA"/>
</dbReference>
<dbReference type="RefSeq" id="XP_004355893.1">
    <property type="nucleotide sequence ID" value="XM_004355840.1"/>
</dbReference>
<feature type="compositionally biased region" description="Low complexity" evidence="1">
    <location>
        <begin position="7"/>
        <end position="18"/>
    </location>
</feature>
<feature type="compositionally biased region" description="Low complexity" evidence="1">
    <location>
        <begin position="38"/>
        <end position="50"/>
    </location>
</feature>
<evidence type="ECO:0000313" key="2">
    <source>
        <dbReference type="EMBL" id="EGG17409.1"/>
    </source>
</evidence>
<feature type="compositionally biased region" description="Acidic residues" evidence="1">
    <location>
        <begin position="780"/>
        <end position="795"/>
    </location>
</feature>
<keyword evidence="3" id="KW-1185">Reference proteome</keyword>
<feature type="compositionally biased region" description="Polar residues" evidence="1">
    <location>
        <begin position="819"/>
        <end position="829"/>
    </location>
</feature>
<dbReference type="PANTHER" id="PTHR34105:SF1">
    <property type="entry name" value="PROLINE-, GLUTAMIC ACID- AND LEUCINE-RICH PROTEIN 1"/>
    <property type="match status" value="1"/>
</dbReference>
<dbReference type="GeneID" id="14868675"/>
<gene>
    <name evidence="2" type="ORF">DFA_08404</name>
</gene>
<feature type="region of interest" description="Disordered" evidence="1">
    <location>
        <begin position="743"/>
        <end position="866"/>
    </location>
</feature>
<proteinExistence type="predicted"/>
<feature type="region of interest" description="Disordered" evidence="1">
    <location>
        <begin position="544"/>
        <end position="565"/>
    </location>
</feature>
<dbReference type="OMA" id="CESIIHP"/>
<evidence type="ECO:0000313" key="3">
    <source>
        <dbReference type="Proteomes" id="UP000007797"/>
    </source>
</evidence>
<feature type="compositionally biased region" description="Low complexity" evidence="1">
    <location>
        <begin position="796"/>
        <end position="809"/>
    </location>
</feature>
<dbReference type="Proteomes" id="UP000007797">
    <property type="component" value="Unassembled WGS sequence"/>
</dbReference>
<organism evidence="2 3">
    <name type="scientific">Cavenderia fasciculata</name>
    <name type="common">Slime mold</name>
    <name type="synonym">Dictyostelium fasciculatum</name>
    <dbReference type="NCBI Taxonomy" id="261658"/>
    <lineage>
        <taxon>Eukaryota</taxon>
        <taxon>Amoebozoa</taxon>
        <taxon>Evosea</taxon>
        <taxon>Eumycetozoa</taxon>
        <taxon>Dictyostelia</taxon>
        <taxon>Acytosteliales</taxon>
        <taxon>Cavenderiaceae</taxon>
        <taxon>Cavenderia</taxon>
    </lineage>
</organism>
<evidence type="ECO:0008006" key="4">
    <source>
        <dbReference type="Google" id="ProtNLM"/>
    </source>
</evidence>
<name>F4Q600_CACFS</name>
<dbReference type="GO" id="GO:0005634">
    <property type="term" value="C:nucleus"/>
    <property type="evidence" value="ECO:0007669"/>
    <property type="project" value="TreeGrafter"/>
</dbReference>